<comment type="caution">
    <text evidence="2">The sequence shown here is derived from an EMBL/GenBank/DDBJ whole genome shotgun (WGS) entry which is preliminary data.</text>
</comment>
<reference evidence="2" key="1">
    <citation type="submission" date="2017-07" db="EMBL/GenBank/DDBJ databases">
        <title>Taro Niue Genome Assembly and Annotation.</title>
        <authorList>
            <person name="Atibalentja N."/>
            <person name="Keating K."/>
            <person name="Fields C.J."/>
        </authorList>
    </citation>
    <scope>NUCLEOTIDE SEQUENCE</scope>
    <source>
        <strain evidence="2">Niue_2</strain>
        <tissue evidence="2">Leaf</tissue>
    </source>
</reference>
<dbReference type="EMBL" id="NMUH01000785">
    <property type="protein sequence ID" value="MQL84760.1"/>
    <property type="molecule type" value="Genomic_DNA"/>
</dbReference>
<evidence type="ECO:0000313" key="3">
    <source>
        <dbReference type="Proteomes" id="UP000652761"/>
    </source>
</evidence>
<gene>
    <name evidence="2" type="ORF">Taro_017278</name>
</gene>
<dbReference type="AlphaFoldDB" id="A0A843UST5"/>
<accession>A0A843UST5</accession>
<name>A0A843UST5_COLES</name>
<protein>
    <submittedName>
        <fullName evidence="2">Uncharacterized protein</fullName>
    </submittedName>
</protein>
<sequence length="98" mass="11431">MSCGAGEMPRDLRFSRSSRRRQTLLSRQGRDRPTRRDRVSYCDRTGHRVLKSRFDPFEVCPGVGTVVTAVVACGVPEWWNSFSYGWYEHMYFLVSYTV</sequence>
<evidence type="ECO:0000313" key="2">
    <source>
        <dbReference type="EMBL" id="MQL84760.1"/>
    </source>
</evidence>
<feature type="compositionally biased region" description="Basic and acidic residues" evidence="1">
    <location>
        <begin position="28"/>
        <end position="38"/>
    </location>
</feature>
<dbReference type="Proteomes" id="UP000652761">
    <property type="component" value="Unassembled WGS sequence"/>
</dbReference>
<organism evidence="2 3">
    <name type="scientific">Colocasia esculenta</name>
    <name type="common">Wild taro</name>
    <name type="synonym">Arum esculentum</name>
    <dbReference type="NCBI Taxonomy" id="4460"/>
    <lineage>
        <taxon>Eukaryota</taxon>
        <taxon>Viridiplantae</taxon>
        <taxon>Streptophyta</taxon>
        <taxon>Embryophyta</taxon>
        <taxon>Tracheophyta</taxon>
        <taxon>Spermatophyta</taxon>
        <taxon>Magnoliopsida</taxon>
        <taxon>Liliopsida</taxon>
        <taxon>Araceae</taxon>
        <taxon>Aroideae</taxon>
        <taxon>Colocasieae</taxon>
        <taxon>Colocasia</taxon>
    </lineage>
</organism>
<keyword evidence="3" id="KW-1185">Reference proteome</keyword>
<evidence type="ECO:0000256" key="1">
    <source>
        <dbReference type="SAM" id="MobiDB-lite"/>
    </source>
</evidence>
<feature type="region of interest" description="Disordered" evidence="1">
    <location>
        <begin position="17"/>
        <end position="38"/>
    </location>
</feature>
<proteinExistence type="predicted"/>